<feature type="transmembrane region" description="Helical" evidence="6">
    <location>
        <begin position="280"/>
        <end position="300"/>
    </location>
</feature>
<feature type="domain" description="EamA" evidence="7">
    <location>
        <begin position="161"/>
        <end position="297"/>
    </location>
</feature>
<keyword evidence="4 6" id="KW-1133">Transmembrane helix</keyword>
<comment type="subcellular location">
    <subcellularLocation>
        <location evidence="1">Membrane</location>
        <topology evidence="1">Multi-pass membrane protein</topology>
    </subcellularLocation>
</comment>
<proteinExistence type="inferred from homology"/>
<feature type="transmembrane region" description="Helical" evidence="6">
    <location>
        <begin position="161"/>
        <end position="180"/>
    </location>
</feature>
<gene>
    <name evidence="8" type="ORF">DL1_09950</name>
</gene>
<evidence type="ECO:0000259" key="7">
    <source>
        <dbReference type="Pfam" id="PF00892"/>
    </source>
</evidence>
<feature type="transmembrane region" description="Helical" evidence="6">
    <location>
        <begin position="192"/>
        <end position="211"/>
    </location>
</feature>
<dbReference type="SUPFAM" id="SSF103481">
    <property type="entry name" value="Multidrug resistance efflux transporter EmrE"/>
    <property type="match status" value="2"/>
</dbReference>
<feature type="domain" description="EamA" evidence="7">
    <location>
        <begin position="21"/>
        <end position="151"/>
    </location>
</feature>
<name>A0A074TEH3_9RHOB</name>
<organism evidence="8 9">
    <name type="scientific">Thioclava dalianensis</name>
    <dbReference type="NCBI Taxonomy" id="1185766"/>
    <lineage>
        <taxon>Bacteria</taxon>
        <taxon>Pseudomonadati</taxon>
        <taxon>Pseudomonadota</taxon>
        <taxon>Alphaproteobacteria</taxon>
        <taxon>Rhodobacterales</taxon>
        <taxon>Paracoccaceae</taxon>
        <taxon>Thioclava</taxon>
    </lineage>
</organism>
<evidence type="ECO:0000256" key="1">
    <source>
        <dbReference type="ARBA" id="ARBA00004141"/>
    </source>
</evidence>
<dbReference type="InterPro" id="IPR037185">
    <property type="entry name" value="EmrE-like"/>
</dbReference>
<dbReference type="Pfam" id="PF00892">
    <property type="entry name" value="EamA"/>
    <property type="match status" value="2"/>
</dbReference>
<evidence type="ECO:0000256" key="3">
    <source>
        <dbReference type="ARBA" id="ARBA00022692"/>
    </source>
</evidence>
<dbReference type="RefSeq" id="WP_038068329.1">
    <property type="nucleotide sequence ID" value="NZ_JHEH01000029.1"/>
</dbReference>
<dbReference type="InterPro" id="IPR000620">
    <property type="entry name" value="EamA_dom"/>
</dbReference>
<keyword evidence="5 6" id="KW-0472">Membrane</keyword>
<evidence type="ECO:0000313" key="9">
    <source>
        <dbReference type="Proteomes" id="UP000027725"/>
    </source>
</evidence>
<dbReference type="PANTHER" id="PTHR32322">
    <property type="entry name" value="INNER MEMBRANE TRANSPORTER"/>
    <property type="match status" value="1"/>
</dbReference>
<keyword evidence="9" id="KW-1185">Reference proteome</keyword>
<feature type="transmembrane region" description="Helical" evidence="6">
    <location>
        <begin position="256"/>
        <end position="274"/>
    </location>
</feature>
<protein>
    <submittedName>
        <fullName evidence="8">Permease</fullName>
    </submittedName>
</protein>
<feature type="transmembrane region" description="Helical" evidence="6">
    <location>
        <begin position="78"/>
        <end position="101"/>
    </location>
</feature>
<feature type="transmembrane region" description="Helical" evidence="6">
    <location>
        <begin position="134"/>
        <end position="155"/>
    </location>
</feature>
<evidence type="ECO:0000256" key="5">
    <source>
        <dbReference type="ARBA" id="ARBA00023136"/>
    </source>
</evidence>
<accession>A0A074TEH3</accession>
<dbReference type="eggNOG" id="COG0697">
    <property type="taxonomic scope" value="Bacteria"/>
</dbReference>
<dbReference type="Proteomes" id="UP000027725">
    <property type="component" value="Unassembled WGS sequence"/>
</dbReference>
<dbReference type="InterPro" id="IPR050638">
    <property type="entry name" value="AA-Vitamin_Transporters"/>
</dbReference>
<reference evidence="8 9" key="1">
    <citation type="submission" date="2014-03" db="EMBL/GenBank/DDBJ databases">
        <title>The draft genome sequence of Thioclava dalianensis DLFJ1-1.</title>
        <authorList>
            <person name="Lai Q."/>
            <person name="Shao Z."/>
        </authorList>
    </citation>
    <scope>NUCLEOTIDE SEQUENCE [LARGE SCALE GENOMIC DNA]</scope>
    <source>
        <strain evidence="8 9">DLFJ1-1</strain>
    </source>
</reference>
<dbReference type="EMBL" id="JHEH01000029">
    <property type="protein sequence ID" value="KEP68575.1"/>
    <property type="molecule type" value="Genomic_DNA"/>
</dbReference>
<keyword evidence="3 6" id="KW-0812">Transmembrane</keyword>
<comment type="similarity">
    <text evidence="2">Belongs to the EamA transporter family.</text>
</comment>
<evidence type="ECO:0000256" key="4">
    <source>
        <dbReference type="ARBA" id="ARBA00022989"/>
    </source>
</evidence>
<comment type="caution">
    <text evidence="8">The sequence shown here is derived from an EMBL/GenBank/DDBJ whole genome shotgun (WGS) entry which is preliminary data.</text>
</comment>
<dbReference type="AlphaFoldDB" id="A0A074TEH3"/>
<feature type="transmembrane region" description="Helical" evidence="6">
    <location>
        <begin position="223"/>
        <end position="244"/>
    </location>
</feature>
<dbReference type="PANTHER" id="PTHR32322:SF2">
    <property type="entry name" value="EAMA DOMAIN-CONTAINING PROTEIN"/>
    <property type="match status" value="1"/>
</dbReference>
<evidence type="ECO:0000313" key="8">
    <source>
        <dbReference type="EMBL" id="KEP68575.1"/>
    </source>
</evidence>
<feature type="transmembrane region" description="Helical" evidence="6">
    <location>
        <begin position="46"/>
        <end position="66"/>
    </location>
</feature>
<feature type="transmembrane region" description="Helical" evidence="6">
    <location>
        <begin position="107"/>
        <end position="127"/>
    </location>
</feature>
<dbReference type="GO" id="GO:0016020">
    <property type="term" value="C:membrane"/>
    <property type="evidence" value="ECO:0007669"/>
    <property type="project" value="UniProtKB-SubCell"/>
</dbReference>
<sequence length="306" mass="32092">MTVLSPTAPATLPRESTAFGLSALAALFWGSNFEATRFVLNDLPPWTAAAGRFAIAATAILLWLALRHGINLRVLRRNWRAFVTLGVLGVAGFNAALFLGLQTASPVSGALIMATSPLSTSLIDALIERRRPRAIALLGMVISLLGVGLTVGAFSGTHFASGDWLILVGSLGWALYPIGCRRWVRDASPIETASWTMVSGAVALAIAAFAFEQPLHGLATASSATWEALIWMALAGSVLAYLFWQTGIARRGPGPTSILFNLVPVSALVIAAAFGEIPNASQLAGVAVAIFGVLLASGRLRLPHRA</sequence>
<evidence type="ECO:0000256" key="2">
    <source>
        <dbReference type="ARBA" id="ARBA00007362"/>
    </source>
</evidence>
<evidence type="ECO:0000256" key="6">
    <source>
        <dbReference type="SAM" id="Phobius"/>
    </source>
</evidence>